<feature type="transmembrane region" description="Helical" evidence="2">
    <location>
        <begin position="89"/>
        <end position="109"/>
    </location>
</feature>
<dbReference type="Pfam" id="PF00990">
    <property type="entry name" value="GGDEF"/>
    <property type="match status" value="1"/>
</dbReference>
<feature type="transmembrane region" description="Helical" evidence="2">
    <location>
        <begin position="21"/>
        <end position="43"/>
    </location>
</feature>
<dbReference type="PANTHER" id="PTHR46663:SF3">
    <property type="entry name" value="SLL0267 PROTEIN"/>
    <property type="match status" value="1"/>
</dbReference>
<proteinExistence type="predicted"/>
<feature type="transmembrane region" description="Helical" evidence="2">
    <location>
        <begin position="165"/>
        <end position="190"/>
    </location>
</feature>
<dbReference type="InterPro" id="IPR013655">
    <property type="entry name" value="PAS_fold_3"/>
</dbReference>
<dbReference type="Pfam" id="PF08447">
    <property type="entry name" value="PAS_3"/>
    <property type="match status" value="1"/>
</dbReference>
<dbReference type="EMBL" id="QWDR01000001">
    <property type="protein sequence ID" value="RJY35019.1"/>
    <property type="molecule type" value="Genomic_DNA"/>
</dbReference>
<dbReference type="AlphaFoldDB" id="A0A3A6WDE9"/>
<dbReference type="InterPro" id="IPR043128">
    <property type="entry name" value="Rev_trsase/Diguanyl_cyclase"/>
</dbReference>
<evidence type="ECO:0000259" key="4">
    <source>
        <dbReference type="PROSITE" id="PS50113"/>
    </source>
</evidence>
<dbReference type="CDD" id="cd01949">
    <property type="entry name" value="GGDEF"/>
    <property type="match status" value="1"/>
</dbReference>
<keyword evidence="2" id="KW-0812">Transmembrane</keyword>
<dbReference type="PROSITE" id="PS50112">
    <property type="entry name" value="PAS"/>
    <property type="match status" value="1"/>
</dbReference>
<dbReference type="PROSITE" id="PS50113">
    <property type="entry name" value="PAC"/>
    <property type="match status" value="1"/>
</dbReference>
<protein>
    <submittedName>
        <fullName evidence="6">Sensor domain-containing diguanylate cyclase</fullName>
    </submittedName>
</protein>
<feature type="transmembrane region" description="Helical" evidence="2">
    <location>
        <begin position="55"/>
        <end position="77"/>
    </location>
</feature>
<comment type="caution">
    <text evidence="6">The sequence shown here is derived from an EMBL/GenBank/DDBJ whole genome shotgun (WGS) entry which is preliminary data.</text>
</comment>
<dbReference type="PROSITE" id="PS50887">
    <property type="entry name" value="GGDEF"/>
    <property type="match status" value="1"/>
</dbReference>
<dbReference type="InterPro" id="IPR000160">
    <property type="entry name" value="GGDEF_dom"/>
</dbReference>
<dbReference type="SMART" id="SM00267">
    <property type="entry name" value="GGDEF"/>
    <property type="match status" value="1"/>
</dbReference>
<sequence>MQKAKAKIQNINEIMFSDRVMLLNKNLLVSIPANFLCALIIYIDFNKTTTDQEMLSVWFMAGVTVFVLHGGLFLFNYYRPLPSKYLLKWLISVTAIYGALWGIAGSVLIPQNDLLNQMIVIIIIIGIASGGLHILQPSFLASLLFFTLTIIPLCVWFFQQNTLNYWFLGTALLIYFCFLSIISWMGYGLLNKNFKLRYENLDLINKLYAINANLEESELRFRSAFNSAAIGMAIVSLEGMWLKVNQSLCQIVGYSEEELLETNFQSITYPEDLELDLGYVRQLLEGDIRFYHMEKRYIHKNGSIIWILLSASLIRDPENKPLYFISQIQNIDAQKRAEQELQHIAYHDILTGLGNRKLLELSFDQALAHAKRHQTQIAIMFMDLDYFKNVNDKLGHDIGDLLLVEIGKRLQTILRSTDLIVRHGGDEFIIALTELSNVNQVIEIANKILIAISKPITIKRYGISITGSIGISIYPYDGHDSDTLIRKADEALYRVKIGGKNNFQLFNTALHK</sequence>
<reference evidence="6 7" key="1">
    <citation type="submission" date="2018-08" db="EMBL/GenBank/DDBJ databases">
        <title>Genome Sequences of Legionella pneumophila subsp. pneumophila Isolates, Recovered from a Drinking Water System in a Large Builging.</title>
        <authorList>
            <person name="Gomez-Alvarez V."/>
            <person name="Boczek L."/>
            <person name="King D."/>
            <person name="Pemberton A."/>
            <person name="Pfaller S."/>
            <person name="Rodgers M."/>
            <person name="Santodomingo J."/>
            <person name="Revetta R."/>
        </authorList>
    </citation>
    <scope>NUCLEOTIDE SEQUENCE [LARGE SCALE GENOMIC DNA]</scope>
    <source>
        <strain evidence="6 7">L01C.1</strain>
    </source>
</reference>
<keyword evidence="2" id="KW-0472">Membrane</keyword>
<dbReference type="InterPro" id="IPR029787">
    <property type="entry name" value="Nucleotide_cyclase"/>
</dbReference>
<dbReference type="InterPro" id="IPR000700">
    <property type="entry name" value="PAS-assoc_C"/>
</dbReference>
<feature type="transmembrane region" description="Helical" evidence="2">
    <location>
        <begin position="139"/>
        <end position="159"/>
    </location>
</feature>
<evidence type="ECO:0000259" key="3">
    <source>
        <dbReference type="PROSITE" id="PS50112"/>
    </source>
</evidence>
<dbReference type="InterPro" id="IPR035965">
    <property type="entry name" value="PAS-like_dom_sf"/>
</dbReference>
<feature type="transmembrane region" description="Helical" evidence="2">
    <location>
        <begin position="115"/>
        <end position="132"/>
    </location>
</feature>
<feature type="domain" description="PAC" evidence="4">
    <location>
        <begin position="291"/>
        <end position="343"/>
    </location>
</feature>
<dbReference type="InterPro" id="IPR001610">
    <property type="entry name" value="PAC"/>
</dbReference>
<feature type="domain" description="PAS" evidence="3">
    <location>
        <begin position="217"/>
        <end position="287"/>
    </location>
</feature>
<keyword evidence="2" id="KW-1133">Transmembrane helix</keyword>
<dbReference type="CDD" id="cd00130">
    <property type="entry name" value="PAS"/>
    <property type="match status" value="1"/>
</dbReference>
<dbReference type="SUPFAM" id="SSF55785">
    <property type="entry name" value="PYP-like sensor domain (PAS domain)"/>
    <property type="match status" value="1"/>
</dbReference>
<dbReference type="NCBIfam" id="TIGR00254">
    <property type="entry name" value="GGDEF"/>
    <property type="match status" value="1"/>
</dbReference>
<evidence type="ECO:0000313" key="7">
    <source>
        <dbReference type="Proteomes" id="UP000277145"/>
    </source>
</evidence>
<evidence type="ECO:0000256" key="1">
    <source>
        <dbReference type="ARBA" id="ARBA00001946"/>
    </source>
</evidence>
<dbReference type="Gene3D" id="3.30.70.270">
    <property type="match status" value="1"/>
</dbReference>
<dbReference type="SMART" id="SM00086">
    <property type="entry name" value="PAC"/>
    <property type="match status" value="1"/>
</dbReference>
<dbReference type="FunFam" id="3.30.70.270:FF:000001">
    <property type="entry name" value="Diguanylate cyclase domain protein"/>
    <property type="match status" value="1"/>
</dbReference>
<evidence type="ECO:0000313" key="6">
    <source>
        <dbReference type="EMBL" id="RJY35019.1"/>
    </source>
</evidence>
<dbReference type="NCBIfam" id="TIGR00229">
    <property type="entry name" value="sensory_box"/>
    <property type="match status" value="1"/>
</dbReference>
<dbReference type="Proteomes" id="UP000277145">
    <property type="component" value="Unassembled WGS sequence"/>
</dbReference>
<evidence type="ECO:0000256" key="2">
    <source>
        <dbReference type="SAM" id="Phobius"/>
    </source>
</evidence>
<dbReference type="Gene3D" id="3.30.450.20">
    <property type="entry name" value="PAS domain"/>
    <property type="match status" value="1"/>
</dbReference>
<accession>A0A3A6WDE9</accession>
<feature type="domain" description="GGDEF" evidence="5">
    <location>
        <begin position="375"/>
        <end position="508"/>
    </location>
</feature>
<evidence type="ECO:0000259" key="5">
    <source>
        <dbReference type="PROSITE" id="PS50887"/>
    </source>
</evidence>
<name>A0A3A6WDE9_LEGPN</name>
<dbReference type="RefSeq" id="WP_015961286.1">
    <property type="nucleotide sequence ID" value="NZ_CP021281.1"/>
</dbReference>
<dbReference type="SMART" id="SM00091">
    <property type="entry name" value="PAS"/>
    <property type="match status" value="1"/>
</dbReference>
<comment type="cofactor">
    <cofactor evidence="1">
        <name>Mg(2+)</name>
        <dbReference type="ChEBI" id="CHEBI:18420"/>
    </cofactor>
</comment>
<dbReference type="InterPro" id="IPR052163">
    <property type="entry name" value="DGC-Regulatory_Protein"/>
</dbReference>
<gene>
    <name evidence="6" type="ORF">D1H98_09745</name>
</gene>
<dbReference type="PANTHER" id="PTHR46663">
    <property type="entry name" value="DIGUANYLATE CYCLASE DGCT-RELATED"/>
    <property type="match status" value="1"/>
</dbReference>
<dbReference type="InterPro" id="IPR000014">
    <property type="entry name" value="PAS"/>
</dbReference>
<dbReference type="SUPFAM" id="SSF55073">
    <property type="entry name" value="Nucleotide cyclase"/>
    <property type="match status" value="1"/>
</dbReference>
<organism evidence="6 7">
    <name type="scientific">Legionella pneumophila subsp. pneumophila</name>
    <dbReference type="NCBI Taxonomy" id="91891"/>
    <lineage>
        <taxon>Bacteria</taxon>
        <taxon>Pseudomonadati</taxon>
        <taxon>Pseudomonadota</taxon>
        <taxon>Gammaproteobacteria</taxon>
        <taxon>Legionellales</taxon>
        <taxon>Legionellaceae</taxon>
        <taxon>Legionella</taxon>
    </lineage>
</organism>
<dbReference type="GO" id="GO:0003824">
    <property type="term" value="F:catalytic activity"/>
    <property type="evidence" value="ECO:0007669"/>
    <property type="project" value="UniProtKB-ARBA"/>
</dbReference>